<feature type="domain" description="Response regulatory" evidence="8">
    <location>
        <begin position="14"/>
        <end position="129"/>
    </location>
</feature>
<evidence type="ECO:0000313" key="9">
    <source>
        <dbReference type="EMBL" id="MCL7033213.1"/>
    </source>
</evidence>
<dbReference type="NCBIfam" id="TIGR01557">
    <property type="entry name" value="myb_SHAQKYF"/>
    <property type="match status" value="1"/>
</dbReference>
<comment type="subcellular location">
    <subcellularLocation>
        <location evidence="1">Nucleus</location>
    </subcellularLocation>
</comment>
<keyword evidence="4" id="KW-0804">Transcription</keyword>
<dbReference type="EMBL" id="JAJJMA010131796">
    <property type="protein sequence ID" value="MCL7033213.1"/>
    <property type="molecule type" value="Genomic_DNA"/>
</dbReference>
<reference evidence="9" key="1">
    <citation type="submission" date="2022-03" db="EMBL/GenBank/DDBJ databases">
        <title>A functionally conserved STORR gene fusion in Papaver species that diverged 16.8 million years ago.</title>
        <authorList>
            <person name="Catania T."/>
        </authorList>
    </citation>
    <scope>NUCLEOTIDE SEQUENCE</scope>
    <source>
        <strain evidence="9">S-191538</strain>
    </source>
</reference>
<dbReference type="PANTHER" id="PTHR43874:SF7">
    <property type="entry name" value="TWO-COMPONENT RESPONSE REGULATOR ARR10"/>
    <property type="match status" value="1"/>
</dbReference>
<name>A0AA41VBE2_PAPNU</name>
<keyword evidence="2" id="KW-0902">Two-component regulatory system</keyword>
<dbReference type="Proteomes" id="UP001177140">
    <property type="component" value="Unassembled WGS sequence"/>
</dbReference>
<dbReference type="CDD" id="cd17584">
    <property type="entry name" value="REC_typeB_ARR-like"/>
    <property type="match status" value="1"/>
</dbReference>
<evidence type="ECO:0000313" key="10">
    <source>
        <dbReference type="Proteomes" id="UP001177140"/>
    </source>
</evidence>
<dbReference type="SMART" id="SM00448">
    <property type="entry name" value="REC"/>
    <property type="match status" value="1"/>
</dbReference>
<evidence type="ECO:0000256" key="7">
    <source>
        <dbReference type="SAM" id="MobiDB-lite"/>
    </source>
</evidence>
<evidence type="ECO:0000256" key="3">
    <source>
        <dbReference type="ARBA" id="ARBA00023015"/>
    </source>
</evidence>
<dbReference type="GO" id="GO:0005634">
    <property type="term" value="C:nucleus"/>
    <property type="evidence" value="ECO:0007669"/>
    <property type="project" value="UniProtKB-SubCell"/>
</dbReference>
<feature type="region of interest" description="Disordered" evidence="7">
    <location>
        <begin position="149"/>
        <end position="181"/>
    </location>
</feature>
<comment type="caution">
    <text evidence="9">The sequence shown here is derived from an EMBL/GenBank/DDBJ whole genome shotgun (WGS) entry which is preliminary data.</text>
</comment>
<evidence type="ECO:0000256" key="1">
    <source>
        <dbReference type="ARBA" id="ARBA00004123"/>
    </source>
</evidence>
<evidence type="ECO:0000256" key="5">
    <source>
        <dbReference type="ARBA" id="ARBA00023242"/>
    </source>
</evidence>
<feature type="modified residue" description="4-aspartylphosphate" evidence="6">
    <location>
        <position position="65"/>
    </location>
</feature>
<dbReference type="GO" id="GO:0000160">
    <property type="term" value="P:phosphorelay signal transduction system"/>
    <property type="evidence" value="ECO:0007669"/>
    <property type="project" value="UniProtKB-KW"/>
</dbReference>
<dbReference type="InterPro" id="IPR011006">
    <property type="entry name" value="CheY-like_superfamily"/>
</dbReference>
<dbReference type="InterPro" id="IPR009057">
    <property type="entry name" value="Homeodomain-like_sf"/>
</dbReference>
<dbReference type="GO" id="GO:0009736">
    <property type="term" value="P:cytokinin-activated signaling pathway"/>
    <property type="evidence" value="ECO:0007669"/>
    <property type="project" value="InterPro"/>
</dbReference>
<keyword evidence="3" id="KW-0805">Transcription regulation</keyword>
<gene>
    <name evidence="9" type="ORF">MKW94_023871</name>
</gene>
<proteinExistence type="predicted"/>
<dbReference type="Gene3D" id="3.40.50.2300">
    <property type="match status" value="1"/>
</dbReference>
<evidence type="ECO:0000256" key="6">
    <source>
        <dbReference type="PROSITE-ProRule" id="PRU00169"/>
    </source>
</evidence>
<dbReference type="SUPFAM" id="SSF52172">
    <property type="entry name" value="CheY-like"/>
    <property type="match status" value="1"/>
</dbReference>
<dbReference type="InterPro" id="IPR001789">
    <property type="entry name" value="Sig_transdc_resp-reg_receiver"/>
</dbReference>
<keyword evidence="10" id="KW-1185">Reference proteome</keyword>
<dbReference type="FunFam" id="1.10.10.60:FF:000007">
    <property type="entry name" value="Two-component response regulator"/>
    <property type="match status" value="1"/>
</dbReference>
<dbReference type="InterPro" id="IPR045279">
    <property type="entry name" value="ARR-like"/>
</dbReference>
<protein>
    <recommendedName>
        <fullName evidence="8">Response regulatory domain-containing protein</fullName>
    </recommendedName>
</protein>
<evidence type="ECO:0000256" key="4">
    <source>
        <dbReference type="ARBA" id="ARBA00023163"/>
    </source>
</evidence>
<keyword evidence="6" id="KW-0597">Phosphoprotein</keyword>
<accession>A0AA41VBE2</accession>
<keyword evidence="5" id="KW-0539">Nucleus</keyword>
<organism evidence="9 10">
    <name type="scientific">Papaver nudicaule</name>
    <name type="common">Iceland poppy</name>
    <dbReference type="NCBI Taxonomy" id="74823"/>
    <lineage>
        <taxon>Eukaryota</taxon>
        <taxon>Viridiplantae</taxon>
        <taxon>Streptophyta</taxon>
        <taxon>Embryophyta</taxon>
        <taxon>Tracheophyta</taxon>
        <taxon>Spermatophyta</taxon>
        <taxon>Magnoliopsida</taxon>
        <taxon>Ranunculales</taxon>
        <taxon>Papaveraceae</taxon>
        <taxon>Papaveroideae</taxon>
        <taxon>Papaver</taxon>
    </lineage>
</organism>
<dbReference type="SUPFAM" id="SSF46689">
    <property type="entry name" value="Homeodomain-like"/>
    <property type="match status" value="1"/>
</dbReference>
<evidence type="ECO:0000259" key="8">
    <source>
        <dbReference type="PROSITE" id="PS50110"/>
    </source>
</evidence>
<dbReference type="AlphaFoldDB" id="A0AA41VBE2"/>
<dbReference type="GO" id="GO:0003677">
    <property type="term" value="F:DNA binding"/>
    <property type="evidence" value="ECO:0007669"/>
    <property type="project" value="InterPro"/>
</dbReference>
<evidence type="ECO:0000256" key="2">
    <source>
        <dbReference type="ARBA" id="ARBA00023012"/>
    </source>
</evidence>
<sequence length="512" mass="57632">MDFIHNDKFPEGLRVLAVDDSPVCLKILEALLKKCRYGVTTTPSAELALDLLRKNKKNFDIVITDVEMGEMNGFELLKIIGLEMDIPVIMISTSGEFETIRKGVDHGACDFLVKPLSLKEIQNIWQHVIRLKKKKSTLSDLYIEKKQPAERNLKKRNNNQTRSNEDGARSNSSEEQFPNHKKTRISWADQDLHAKFVEAFYKLGDKAVPSKILAEMNVPGLDREKVASHLQKYRKILEKQSRKSDNTTAYNGTNGHIRNTFPSLLNSQFQNGMNYLSGLKSHLPGTCQLSHHCVTPIAWNNPFVNPQPRFLPSSPQHTSQFSSALSTINQNHQKIQVPDSTMQNLHTQAYASGVNAQNFSSSFKVFDPHMVSSSRLLDYNANIDSRASNSQFGETSNVLFDNNLLNDLVDIPTLGHASSSNLNTVFHNDSTLNMAPSSLSRYNEMRNMVAPTVPSTDVMESQRFDQIPLLENPLGFLETDNINDELGSYSSTDDLSAAIRPFVVHYKQMETN</sequence>
<dbReference type="PANTHER" id="PTHR43874">
    <property type="entry name" value="TWO-COMPONENT RESPONSE REGULATOR"/>
    <property type="match status" value="1"/>
</dbReference>
<dbReference type="Pfam" id="PF00072">
    <property type="entry name" value="Response_reg"/>
    <property type="match status" value="1"/>
</dbReference>
<dbReference type="PROSITE" id="PS50110">
    <property type="entry name" value="RESPONSE_REGULATORY"/>
    <property type="match status" value="1"/>
</dbReference>
<dbReference type="Gene3D" id="1.10.10.60">
    <property type="entry name" value="Homeodomain-like"/>
    <property type="match status" value="1"/>
</dbReference>
<dbReference type="InterPro" id="IPR006447">
    <property type="entry name" value="Myb_dom_plants"/>
</dbReference>